<dbReference type="InterPro" id="IPR002656">
    <property type="entry name" value="Acyl_transf_3_dom"/>
</dbReference>
<sequence length="360" mass="39781">MRTLGQAFNKNGREDSNNFLLLRLIAASLVVYGHSFALAATTNGLRDFTTSILHYRYSGDLGLHIFFVISGFLITFSFDRRHSVKDFVISRALRLFPALVVCMALLAFVLGPSLTTLSRGIYFESPETYGFVWRNASLYEYAERLPGVFTDNHARNAVNGTLWSIWVEVRLYVLVLVFGALGALRSRWVANLCIAALVAIGLFAPTYMPFITGDPSNLRVAVFFAAGVFLYVNRDFIPLNRQGLFALLLAAVLSYRQPAFEIACGAVIAYGVFMIAFAPKLNLGPIEDYSYGIYLYGWPIQQVVNHFYPDGSALQMMLIALPGSWLAGALSWYLIEKQALGLKARYSGAKKAKAAGGVAL</sequence>
<dbReference type="PANTHER" id="PTHR23028:SF53">
    <property type="entry name" value="ACYL_TRANSF_3 DOMAIN-CONTAINING PROTEIN"/>
    <property type="match status" value="1"/>
</dbReference>
<feature type="transmembrane region" description="Helical" evidence="1">
    <location>
        <begin position="220"/>
        <end position="237"/>
    </location>
</feature>
<feature type="domain" description="Acyltransferase 3" evidence="2">
    <location>
        <begin position="21"/>
        <end position="334"/>
    </location>
</feature>
<dbReference type="GO" id="GO:0000271">
    <property type="term" value="P:polysaccharide biosynthetic process"/>
    <property type="evidence" value="ECO:0007669"/>
    <property type="project" value="TreeGrafter"/>
</dbReference>
<keyword evidence="1" id="KW-0472">Membrane</keyword>
<dbReference type="InterPro" id="IPR050879">
    <property type="entry name" value="Acyltransferase_3"/>
</dbReference>
<dbReference type="Proteomes" id="UP000027451">
    <property type="component" value="Unassembled WGS sequence"/>
</dbReference>
<dbReference type="GO" id="GO:0016020">
    <property type="term" value="C:membrane"/>
    <property type="evidence" value="ECO:0007669"/>
    <property type="project" value="TreeGrafter"/>
</dbReference>
<evidence type="ECO:0000256" key="1">
    <source>
        <dbReference type="SAM" id="Phobius"/>
    </source>
</evidence>
<comment type="caution">
    <text evidence="3">The sequence shown here is derived from an EMBL/GenBank/DDBJ whole genome shotgun (WGS) entry which is preliminary data.</text>
</comment>
<feature type="transmembrane region" description="Helical" evidence="1">
    <location>
        <begin position="258"/>
        <end position="278"/>
    </location>
</feature>
<gene>
    <name evidence="3" type="ORF">BG60_04425</name>
</gene>
<reference evidence="3 4" key="1">
    <citation type="submission" date="2014-03" db="EMBL/GenBank/DDBJ databases">
        <title>Draft Genome Sequences of Four Burkholderia Strains.</title>
        <authorList>
            <person name="Liu X.Y."/>
            <person name="Li C.X."/>
            <person name="Xu J.H."/>
        </authorList>
    </citation>
    <scope>NUCLEOTIDE SEQUENCE [LARGE SCALE GENOMIC DNA]</scope>
    <source>
        <strain evidence="3 4">OP-1</strain>
    </source>
</reference>
<dbReference type="GO" id="GO:0016747">
    <property type="term" value="F:acyltransferase activity, transferring groups other than amino-acyl groups"/>
    <property type="evidence" value="ECO:0007669"/>
    <property type="project" value="InterPro"/>
</dbReference>
<feature type="transmembrane region" description="Helical" evidence="1">
    <location>
        <begin position="61"/>
        <end position="80"/>
    </location>
</feature>
<feature type="transmembrane region" description="Helical" evidence="1">
    <location>
        <begin position="163"/>
        <end position="181"/>
    </location>
</feature>
<accession>A0A656QLD4</accession>
<protein>
    <submittedName>
        <fullName evidence="3">Sugar acetylase</fullName>
    </submittedName>
</protein>
<feature type="transmembrane region" description="Helical" evidence="1">
    <location>
        <begin position="20"/>
        <end position="41"/>
    </location>
</feature>
<dbReference type="AlphaFoldDB" id="A0A656QLD4"/>
<dbReference type="EMBL" id="JFHD01000010">
    <property type="protein sequence ID" value="KDR30202.1"/>
    <property type="molecule type" value="Genomic_DNA"/>
</dbReference>
<keyword evidence="1" id="KW-1133">Transmembrane helix</keyword>
<dbReference type="PANTHER" id="PTHR23028">
    <property type="entry name" value="ACETYLTRANSFERASE"/>
    <property type="match status" value="1"/>
</dbReference>
<organism evidence="3 4">
    <name type="scientific">Caballeronia zhejiangensis</name>
    <dbReference type="NCBI Taxonomy" id="871203"/>
    <lineage>
        <taxon>Bacteria</taxon>
        <taxon>Pseudomonadati</taxon>
        <taxon>Pseudomonadota</taxon>
        <taxon>Betaproteobacteria</taxon>
        <taxon>Burkholderiales</taxon>
        <taxon>Burkholderiaceae</taxon>
        <taxon>Caballeronia</taxon>
    </lineage>
</organism>
<dbReference type="RefSeq" id="WP_033537053.1">
    <property type="nucleotide sequence ID" value="NZ_CP084284.1"/>
</dbReference>
<feature type="transmembrane region" description="Helical" evidence="1">
    <location>
        <begin position="188"/>
        <end position="208"/>
    </location>
</feature>
<evidence type="ECO:0000259" key="2">
    <source>
        <dbReference type="Pfam" id="PF01757"/>
    </source>
</evidence>
<name>A0A656QLD4_9BURK</name>
<evidence type="ECO:0000313" key="3">
    <source>
        <dbReference type="EMBL" id="KDR30202.1"/>
    </source>
</evidence>
<keyword evidence="4" id="KW-1185">Reference proteome</keyword>
<feature type="transmembrane region" description="Helical" evidence="1">
    <location>
        <begin position="92"/>
        <end position="110"/>
    </location>
</feature>
<evidence type="ECO:0000313" key="4">
    <source>
        <dbReference type="Proteomes" id="UP000027451"/>
    </source>
</evidence>
<dbReference type="Pfam" id="PF01757">
    <property type="entry name" value="Acyl_transf_3"/>
    <property type="match status" value="1"/>
</dbReference>
<feature type="transmembrane region" description="Helical" evidence="1">
    <location>
        <begin position="313"/>
        <end position="335"/>
    </location>
</feature>
<proteinExistence type="predicted"/>
<keyword evidence="1" id="KW-0812">Transmembrane</keyword>
<dbReference type="OrthoDB" id="9767863at2"/>